<gene>
    <name evidence="2" type="ORF">METZ01_LOCUS210649</name>
</gene>
<dbReference type="Pfam" id="PF00011">
    <property type="entry name" value="HSP20"/>
    <property type="match status" value="1"/>
</dbReference>
<evidence type="ECO:0000259" key="1">
    <source>
        <dbReference type="PROSITE" id="PS01031"/>
    </source>
</evidence>
<sequence>MVTSRAIANLFDRQSLAPHFVGFDSLFDRLNEHYSLHTTTNFPPYNIRKLEENKWQVEVALAGYDKKDIEVKTIEGNLVVETVDNEKTPDGEDSALVHRGISQRKFSRTWSMADDAVVNRAKMEQGMLYVEIERVVPEEKKPKLIKIS</sequence>
<dbReference type="EMBL" id="UINC01047915">
    <property type="protein sequence ID" value="SVB57795.1"/>
    <property type="molecule type" value="Genomic_DNA"/>
</dbReference>
<reference evidence="2" key="1">
    <citation type="submission" date="2018-05" db="EMBL/GenBank/DDBJ databases">
        <authorList>
            <person name="Lanie J.A."/>
            <person name="Ng W.-L."/>
            <person name="Kazmierczak K.M."/>
            <person name="Andrzejewski T.M."/>
            <person name="Davidsen T.M."/>
            <person name="Wayne K.J."/>
            <person name="Tettelin H."/>
            <person name="Glass J.I."/>
            <person name="Rusch D."/>
            <person name="Podicherti R."/>
            <person name="Tsui H.-C.T."/>
            <person name="Winkler M.E."/>
        </authorList>
    </citation>
    <scope>NUCLEOTIDE SEQUENCE</scope>
</reference>
<dbReference type="PANTHER" id="PTHR47062">
    <property type="match status" value="1"/>
</dbReference>
<feature type="domain" description="SHSP" evidence="1">
    <location>
        <begin position="36"/>
        <end position="148"/>
    </location>
</feature>
<organism evidence="2">
    <name type="scientific">marine metagenome</name>
    <dbReference type="NCBI Taxonomy" id="408172"/>
    <lineage>
        <taxon>unclassified sequences</taxon>
        <taxon>metagenomes</taxon>
        <taxon>ecological metagenomes</taxon>
    </lineage>
</organism>
<dbReference type="Gene3D" id="2.60.40.790">
    <property type="match status" value="1"/>
</dbReference>
<protein>
    <recommendedName>
        <fullName evidence="1">SHSP domain-containing protein</fullName>
    </recommendedName>
</protein>
<dbReference type="PANTHER" id="PTHR47062:SF1">
    <property type="entry name" value="SMALL HEAT SHOCK PROTEIN IBPA"/>
    <property type="match status" value="1"/>
</dbReference>
<dbReference type="PROSITE" id="PS01031">
    <property type="entry name" value="SHSP"/>
    <property type="match status" value="1"/>
</dbReference>
<dbReference type="AlphaFoldDB" id="A0A382F528"/>
<accession>A0A382F528</accession>
<proteinExistence type="predicted"/>
<dbReference type="SUPFAM" id="SSF49764">
    <property type="entry name" value="HSP20-like chaperones"/>
    <property type="match status" value="1"/>
</dbReference>
<dbReference type="InterPro" id="IPR008978">
    <property type="entry name" value="HSP20-like_chaperone"/>
</dbReference>
<name>A0A382F528_9ZZZZ</name>
<evidence type="ECO:0000313" key="2">
    <source>
        <dbReference type="EMBL" id="SVB57795.1"/>
    </source>
</evidence>
<dbReference type="InterPro" id="IPR002068">
    <property type="entry name" value="A-crystallin/Hsp20_dom"/>
</dbReference>